<sequence length="136" mass="14960">MINITTINHGQANWDEPLNRMLEGLGSAVEDTGWIDLTLINGFENRANIGKTSIRKIGEIVVLRLSITNLVRDAVIAKLPTNFYPQQSIPFSLRGTIGRSFSLTLGNDGNLNFESPMDGQFDVTDYVGGTFVWVTG</sequence>
<dbReference type="RefSeq" id="WP_056988276.1">
    <property type="nucleotide sequence ID" value="NZ_BJZG01000032.1"/>
</dbReference>
<gene>
    <name evidence="1" type="ORF">LP667_08545</name>
    <name evidence="2" type="ORF">LP667_08840</name>
</gene>
<organism evidence="2 3">
    <name type="scientific">Lactiplantibacillus paraplantarum</name>
    <dbReference type="NCBI Taxonomy" id="60520"/>
    <lineage>
        <taxon>Bacteria</taxon>
        <taxon>Bacillati</taxon>
        <taxon>Bacillota</taxon>
        <taxon>Bacilli</taxon>
        <taxon>Lactobacillales</taxon>
        <taxon>Lactobacillaceae</taxon>
        <taxon>Lactiplantibacillus</taxon>
    </lineage>
</organism>
<protein>
    <submittedName>
        <fullName evidence="2">Uncharacterized protein</fullName>
    </submittedName>
</protein>
<proteinExistence type="predicted"/>
<dbReference type="EMBL" id="CP032744">
    <property type="protein sequence ID" value="AYJ38915.1"/>
    <property type="molecule type" value="Genomic_DNA"/>
</dbReference>
<evidence type="ECO:0000313" key="2">
    <source>
        <dbReference type="EMBL" id="AYJ38915.1"/>
    </source>
</evidence>
<dbReference type="Proteomes" id="UP000277896">
    <property type="component" value="Chromosome"/>
</dbReference>
<evidence type="ECO:0000313" key="1">
    <source>
        <dbReference type="EMBL" id="AYJ38861.1"/>
    </source>
</evidence>
<evidence type="ECO:0000313" key="3">
    <source>
        <dbReference type="Proteomes" id="UP000277896"/>
    </source>
</evidence>
<accession>A0AAD0X7Z1</accession>
<name>A0AAD0X7Z1_9LACO</name>
<dbReference type="EMBL" id="CP032744">
    <property type="protein sequence ID" value="AYJ38861.1"/>
    <property type="molecule type" value="Genomic_DNA"/>
</dbReference>
<reference evidence="2 3" key="1">
    <citation type="submission" date="2018-10" db="EMBL/GenBank/DDBJ databases">
        <title>Genome seuquencing of Lactobacillus species.</title>
        <authorList>
            <person name="Baek C."/>
            <person name="Yi H."/>
        </authorList>
    </citation>
    <scope>NUCLEOTIDE SEQUENCE [LARGE SCALE GENOMIC DNA]</scope>
    <source>
        <strain evidence="2 3">DSM 10667</strain>
    </source>
</reference>
<dbReference type="AlphaFoldDB" id="A0AAD0X7Z1"/>